<sequence length="80" mass="8827">MVTPTPKVKGGCNQRRYHRFGGYTSSVTSYISKCIDDVTISKSITTRSNQKLWMTAACAAKIEGHSLQSWRQGGPKNSMS</sequence>
<comment type="caution">
    <text evidence="1">The sequence shown here is derived from an EMBL/GenBank/DDBJ whole genome shotgun (WGS) entry which is preliminary data.</text>
</comment>
<name>A0AAE0QLR5_9TELE</name>
<proteinExistence type="predicted"/>
<evidence type="ECO:0000313" key="1">
    <source>
        <dbReference type="EMBL" id="KAK3525742.1"/>
    </source>
</evidence>
<accession>A0AAE0QLR5</accession>
<evidence type="ECO:0000313" key="2">
    <source>
        <dbReference type="Proteomes" id="UP001274896"/>
    </source>
</evidence>
<protein>
    <submittedName>
        <fullName evidence="1">Uncharacterized protein</fullName>
    </submittedName>
</protein>
<keyword evidence="2" id="KW-1185">Reference proteome</keyword>
<dbReference type="EMBL" id="JAUCMX010000013">
    <property type="protein sequence ID" value="KAK3525742.1"/>
    <property type="molecule type" value="Genomic_DNA"/>
</dbReference>
<gene>
    <name evidence="1" type="ORF">QTP70_007390</name>
</gene>
<reference evidence="1" key="1">
    <citation type="submission" date="2023-06" db="EMBL/GenBank/DDBJ databases">
        <title>Male Hemibagrus guttatus genome.</title>
        <authorList>
            <person name="Bian C."/>
        </authorList>
    </citation>
    <scope>NUCLEOTIDE SEQUENCE</scope>
    <source>
        <strain evidence="1">Male_cb2023</strain>
        <tissue evidence="1">Muscle</tissue>
    </source>
</reference>
<organism evidence="1 2">
    <name type="scientific">Hemibagrus guttatus</name>
    <dbReference type="NCBI Taxonomy" id="175788"/>
    <lineage>
        <taxon>Eukaryota</taxon>
        <taxon>Metazoa</taxon>
        <taxon>Chordata</taxon>
        <taxon>Craniata</taxon>
        <taxon>Vertebrata</taxon>
        <taxon>Euteleostomi</taxon>
        <taxon>Actinopterygii</taxon>
        <taxon>Neopterygii</taxon>
        <taxon>Teleostei</taxon>
        <taxon>Ostariophysi</taxon>
        <taxon>Siluriformes</taxon>
        <taxon>Bagridae</taxon>
        <taxon>Hemibagrus</taxon>
    </lineage>
</organism>
<dbReference type="AlphaFoldDB" id="A0AAE0QLR5"/>
<dbReference type="Proteomes" id="UP001274896">
    <property type="component" value="Unassembled WGS sequence"/>
</dbReference>